<feature type="transmembrane region" description="Helical" evidence="3">
    <location>
        <begin position="48"/>
        <end position="68"/>
    </location>
</feature>
<proteinExistence type="inferred from homology"/>
<comment type="similarity">
    <text evidence="1">Belongs to the LytR/CpsA/Psr (LCP) family.</text>
</comment>
<dbReference type="Gene3D" id="3.30.70.2390">
    <property type="match status" value="1"/>
</dbReference>
<feature type="region of interest" description="Disordered" evidence="2">
    <location>
        <begin position="498"/>
        <end position="527"/>
    </location>
</feature>
<feature type="compositionally biased region" description="Acidic residues" evidence="2">
    <location>
        <begin position="515"/>
        <end position="527"/>
    </location>
</feature>
<organism evidence="6 7">
    <name type="scientific">Candidatus Komeilibacteria bacterium CG10_big_fil_rev_8_21_14_0_10_41_13</name>
    <dbReference type="NCBI Taxonomy" id="1974476"/>
    <lineage>
        <taxon>Bacteria</taxon>
        <taxon>Candidatus Komeiliibacteriota</taxon>
    </lineage>
</organism>
<feature type="domain" description="Cell envelope-related transcriptional attenuator" evidence="4">
    <location>
        <begin position="129"/>
        <end position="288"/>
    </location>
</feature>
<evidence type="ECO:0000256" key="2">
    <source>
        <dbReference type="SAM" id="MobiDB-lite"/>
    </source>
</evidence>
<evidence type="ECO:0008006" key="8">
    <source>
        <dbReference type="Google" id="ProtNLM"/>
    </source>
</evidence>
<name>A0A2M6WBV3_9BACT</name>
<comment type="caution">
    <text evidence="6">The sequence shown here is derived from an EMBL/GenBank/DDBJ whole genome shotgun (WGS) entry which is preliminary data.</text>
</comment>
<evidence type="ECO:0000256" key="1">
    <source>
        <dbReference type="ARBA" id="ARBA00006068"/>
    </source>
</evidence>
<sequence>MSPLDSLKKSNDKIYRSQGRVNFLVNQNQPQAIDSVNRFEKPRHKKMVFIKILFIVCLLCFMFGAMYLSERVFSEGNETLSGLNKFNPFKRLVHLVTADDKKIEGELDDRVNILALGIGGEGHDGPHLTDTIIVASIKPSTGEIGLISIPRDMLVPMRDGNWYKINQIYAMGRSQSQEKGIAYISQAVEDIFDIDLHYYGIVNFWGFENFIDQIGGISVEVPRSFTDRQYPTDDYKIQTVSFEQGLQVMNGRTALIYARSRHGDNFEGSDFARSQRQQLILQSVKEKLFKFSTLLNPGKLAAIFDLLGNSVETNMSVWQAIKLAELVKETDDDKIYRIILDDMPDSILEPDFTEEGAWILKPKDGNYQTLARQFNDIFNTSKIQEEDAWLEIQNGTLEPGLAYWTSSFLEKLGYTIFKYSNAQSQDYQRTVIYDLSDGKYKQTLRQLKEELGAYEAKPIPDYILEGYQTQRTETAEPKNHPDILAILGVDHAERFKLPEEKTASSTDELATSTEELLEEELTEKEDE</sequence>
<feature type="domain" description="LytR/CpsA/Psr regulator C-terminal" evidence="5">
    <location>
        <begin position="391"/>
        <end position="453"/>
    </location>
</feature>
<dbReference type="Pfam" id="PF03816">
    <property type="entry name" value="LytR_cpsA_psr"/>
    <property type="match status" value="1"/>
</dbReference>
<dbReference type="EMBL" id="PFBO01000111">
    <property type="protein sequence ID" value="PIT90283.1"/>
    <property type="molecule type" value="Genomic_DNA"/>
</dbReference>
<protein>
    <recommendedName>
        <fullName evidence="8">Cell envelope-related transcriptional attenuator domain-containing protein</fullName>
    </recommendedName>
</protein>
<evidence type="ECO:0000313" key="7">
    <source>
        <dbReference type="Proteomes" id="UP000230543"/>
    </source>
</evidence>
<evidence type="ECO:0000256" key="3">
    <source>
        <dbReference type="SAM" id="Phobius"/>
    </source>
</evidence>
<dbReference type="NCBIfam" id="TIGR00350">
    <property type="entry name" value="lytR_cpsA_psr"/>
    <property type="match status" value="1"/>
</dbReference>
<keyword evidence="3" id="KW-0812">Transmembrane</keyword>
<feature type="compositionally biased region" description="Low complexity" evidence="2">
    <location>
        <begin position="503"/>
        <end position="514"/>
    </location>
</feature>
<evidence type="ECO:0000259" key="5">
    <source>
        <dbReference type="Pfam" id="PF13399"/>
    </source>
</evidence>
<evidence type="ECO:0000259" key="4">
    <source>
        <dbReference type="Pfam" id="PF03816"/>
    </source>
</evidence>
<gene>
    <name evidence="6" type="ORF">COU22_03030</name>
</gene>
<keyword evidence="3" id="KW-0472">Membrane</keyword>
<dbReference type="AlphaFoldDB" id="A0A2M6WBV3"/>
<reference evidence="7" key="1">
    <citation type="submission" date="2017-09" db="EMBL/GenBank/DDBJ databases">
        <title>Depth-based differentiation of microbial function through sediment-hosted aquifers and enrichment of novel symbionts in the deep terrestrial subsurface.</title>
        <authorList>
            <person name="Probst A.J."/>
            <person name="Ladd B."/>
            <person name="Jarett J.K."/>
            <person name="Geller-Mcgrath D.E."/>
            <person name="Sieber C.M.K."/>
            <person name="Emerson J.B."/>
            <person name="Anantharaman K."/>
            <person name="Thomas B.C."/>
            <person name="Malmstrom R."/>
            <person name="Stieglmeier M."/>
            <person name="Klingl A."/>
            <person name="Woyke T."/>
            <person name="Ryan C.M."/>
            <person name="Banfield J.F."/>
        </authorList>
    </citation>
    <scope>NUCLEOTIDE SEQUENCE [LARGE SCALE GENOMIC DNA]</scope>
</reference>
<dbReference type="InterPro" id="IPR027381">
    <property type="entry name" value="LytR/CpsA/Psr_C"/>
</dbReference>
<dbReference type="PANTHER" id="PTHR33392:SF6">
    <property type="entry name" value="POLYISOPRENYL-TEICHOIC ACID--PEPTIDOGLYCAN TEICHOIC ACID TRANSFERASE TAGU"/>
    <property type="match status" value="1"/>
</dbReference>
<dbReference type="InterPro" id="IPR050922">
    <property type="entry name" value="LytR/CpsA/Psr_CW_biosynth"/>
</dbReference>
<accession>A0A2M6WBV3</accession>
<dbReference type="InterPro" id="IPR004474">
    <property type="entry name" value="LytR_CpsA_psr"/>
</dbReference>
<keyword evidence="3" id="KW-1133">Transmembrane helix</keyword>
<dbReference type="Gene3D" id="3.40.630.190">
    <property type="entry name" value="LCP protein"/>
    <property type="match status" value="1"/>
</dbReference>
<evidence type="ECO:0000313" key="6">
    <source>
        <dbReference type="EMBL" id="PIT90283.1"/>
    </source>
</evidence>
<dbReference type="Proteomes" id="UP000230543">
    <property type="component" value="Unassembled WGS sequence"/>
</dbReference>
<dbReference type="Pfam" id="PF13399">
    <property type="entry name" value="LytR_C"/>
    <property type="match status" value="1"/>
</dbReference>
<dbReference type="PANTHER" id="PTHR33392">
    <property type="entry name" value="POLYISOPRENYL-TEICHOIC ACID--PEPTIDOGLYCAN TEICHOIC ACID TRANSFERASE TAGU"/>
    <property type="match status" value="1"/>
</dbReference>